<keyword evidence="6 14" id="KW-0479">Metal-binding</keyword>
<keyword evidence="5 16" id="KW-0812">Transmembrane</keyword>
<evidence type="ECO:0000256" key="9">
    <source>
        <dbReference type="ARBA" id="ARBA00022989"/>
    </source>
</evidence>
<dbReference type="PROSITE" id="PS00754">
    <property type="entry name" value="NA_NEUROTRAN_SYMP_2"/>
    <property type="match status" value="1"/>
</dbReference>
<feature type="transmembrane region" description="Helical" evidence="17">
    <location>
        <begin position="64"/>
        <end position="85"/>
    </location>
</feature>
<keyword evidence="10 14" id="KW-0915">Sodium</keyword>
<keyword evidence="7" id="KW-0532">Neurotransmitter transport</keyword>
<feature type="transmembrane region" description="Helical" evidence="17">
    <location>
        <begin position="404"/>
        <end position="427"/>
    </location>
</feature>
<reference evidence="18 19" key="1">
    <citation type="journal article" date="2022" name="Nat. Ecol. Evol.">
        <title>A masculinizing supergene underlies an exaggerated male reproductive morph in a spider.</title>
        <authorList>
            <person name="Hendrickx F."/>
            <person name="De Corte Z."/>
            <person name="Sonet G."/>
            <person name="Van Belleghem S.M."/>
            <person name="Kostlbacher S."/>
            <person name="Vangestel C."/>
        </authorList>
    </citation>
    <scope>NUCLEOTIDE SEQUENCE [LARGE SCALE GENOMIC DNA]</scope>
    <source>
        <strain evidence="18">W744_W776</strain>
    </source>
</reference>
<feature type="binding site" evidence="14">
    <location>
        <position position="348"/>
    </location>
    <ligand>
        <name>Na(+)</name>
        <dbReference type="ChEBI" id="CHEBI:29101"/>
        <label>1</label>
    </ligand>
</feature>
<dbReference type="InterPro" id="IPR000175">
    <property type="entry name" value="Na/ntran_symport"/>
</dbReference>
<keyword evidence="4" id="KW-1003">Cell membrane</keyword>
<feature type="binding site" evidence="14">
    <location>
        <position position="47"/>
    </location>
    <ligand>
        <name>Na(+)</name>
        <dbReference type="ChEBI" id="CHEBI:29101"/>
        <label>1</label>
    </ligand>
</feature>
<feature type="transmembrane region" description="Helical" evidence="17">
    <location>
        <begin position="332"/>
        <end position="352"/>
    </location>
</feature>
<dbReference type="GO" id="GO:0046872">
    <property type="term" value="F:metal ion binding"/>
    <property type="evidence" value="ECO:0007669"/>
    <property type="project" value="UniProtKB-KW"/>
</dbReference>
<keyword evidence="19" id="KW-1185">Reference proteome</keyword>
<keyword evidence="3 16" id="KW-0813">Transport</keyword>
<evidence type="ECO:0000313" key="18">
    <source>
        <dbReference type="EMBL" id="KAG8199648.1"/>
    </source>
</evidence>
<dbReference type="GO" id="GO:0005330">
    <property type="term" value="F:dopamine:sodium symporter activity"/>
    <property type="evidence" value="ECO:0007669"/>
    <property type="project" value="TreeGrafter"/>
</dbReference>
<feature type="binding site" evidence="14">
    <location>
        <position position="344"/>
    </location>
    <ligand>
        <name>Na(+)</name>
        <dbReference type="ChEBI" id="CHEBI:29101"/>
        <label>1</label>
    </ligand>
</feature>
<feature type="binding site" evidence="14">
    <location>
        <position position="247"/>
    </location>
    <ligand>
        <name>Na(+)</name>
        <dbReference type="ChEBI" id="CHEBI:29101"/>
        <label>1</label>
    </ligand>
</feature>
<evidence type="ECO:0000256" key="4">
    <source>
        <dbReference type="ARBA" id="ARBA00022475"/>
    </source>
</evidence>
<feature type="transmembrane region" description="Helical" evidence="17">
    <location>
        <begin position="97"/>
        <end position="118"/>
    </location>
</feature>
<dbReference type="Pfam" id="PF00209">
    <property type="entry name" value="SNF"/>
    <property type="match status" value="1"/>
</dbReference>
<evidence type="ECO:0000313" key="19">
    <source>
        <dbReference type="Proteomes" id="UP000827092"/>
    </source>
</evidence>
<evidence type="ECO:0000256" key="8">
    <source>
        <dbReference type="ARBA" id="ARBA00022847"/>
    </source>
</evidence>
<feature type="binding site" evidence="14">
    <location>
        <position position="279"/>
    </location>
    <ligand>
        <name>Na(+)</name>
        <dbReference type="ChEBI" id="CHEBI:29101"/>
        <label>1</label>
    </ligand>
</feature>
<feature type="transmembrane region" description="Helical" evidence="17">
    <location>
        <begin position="34"/>
        <end position="52"/>
    </location>
</feature>
<keyword evidence="12 15" id="KW-1015">Disulfide bond</keyword>
<dbReference type="GO" id="GO:0042734">
    <property type="term" value="C:presynaptic membrane"/>
    <property type="evidence" value="ECO:0007669"/>
    <property type="project" value="TreeGrafter"/>
</dbReference>
<keyword evidence="11 17" id="KW-0472">Membrane</keyword>
<dbReference type="SUPFAM" id="SSF161070">
    <property type="entry name" value="SNF-like"/>
    <property type="match status" value="1"/>
</dbReference>
<dbReference type="Proteomes" id="UP000827092">
    <property type="component" value="Unassembled WGS sequence"/>
</dbReference>
<evidence type="ECO:0000256" key="7">
    <source>
        <dbReference type="ARBA" id="ARBA00022775"/>
    </source>
</evidence>
<accession>A0AAV6VTN5</accession>
<dbReference type="PANTHER" id="PTHR11616:SF320">
    <property type="entry name" value="SODIUM-DEPENDENT NORADRENALINE TRANSPORTER"/>
    <property type="match status" value="1"/>
</dbReference>
<sequence>MEMKAKQNEPAVMRQDSMAMQPTIRETWSKKADFLLSVIGFAVDLANVWRFPYLCYKNGGGAFLIPYIIMLAVGGIPLFFMELALGQYNRKGAITCWGRIVPLLKGIGYAVVLIAFYVDFYYNIIIAWSLYFLVASFSSVLPWTTCNNPWNTPACRQMMSLDDLLNGTLNDTFYDEGVVRTTPAEEYFNRAVLELHKSSGIDHLGSVKWEMCLCLMAVYLICYFSLWKGISTSGKVWVDAATQVFFSLGPGFGVLLAFASYNKFHNNVYRDALLTSAVNSATSFLSGFVIFSVLGYMAHQSHVEVKDVATEGPGLVFIVYPEAIATMPGSTFWSIMFFLMLLTLGLDSSFGGSEAIITALSDEYPTIKRNREWFVAALFSFYFIIGLPSCTQGGAYVVQLLDRYAAGYSILFAVFFEAIAVSWIYGIGRFSADIKEMLGFEVGAWWRFCWFLMAPLFIMLIIAYGLVSYEPLSYEDYVYPPWANVLGMAIAASSVLCIPVVALFKILTTSGTFSQRMKILVTPYRDSQSGVGTIVPIDLAGNGAVFL</sequence>
<feature type="transmembrane region" description="Helical" evidence="17">
    <location>
        <begin position="124"/>
        <end position="143"/>
    </location>
</feature>
<organism evidence="18 19">
    <name type="scientific">Oedothorax gibbosus</name>
    <dbReference type="NCBI Taxonomy" id="931172"/>
    <lineage>
        <taxon>Eukaryota</taxon>
        <taxon>Metazoa</taxon>
        <taxon>Ecdysozoa</taxon>
        <taxon>Arthropoda</taxon>
        <taxon>Chelicerata</taxon>
        <taxon>Arachnida</taxon>
        <taxon>Araneae</taxon>
        <taxon>Araneomorphae</taxon>
        <taxon>Entelegynae</taxon>
        <taxon>Araneoidea</taxon>
        <taxon>Linyphiidae</taxon>
        <taxon>Erigoninae</taxon>
        <taxon>Oedothorax</taxon>
    </lineage>
</organism>
<evidence type="ECO:0000256" key="15">
    <source>
        <dbReference type="PIRSR" id="PIRSR600175-2"/>
    </source>
</evidence>
<evidence type="ECO:0000256" key="17">
    <source>
        <dbReference type="SAM" id="Phobius"/>
    </source>
</evidence>
<keyword evidence="8 16" id="KW-0769">Symport</keyword>
<feature type="disulfide bond" evidence="15">
    <location>
        <begin position="146"/>
        <end position="155"/>
    </location>
</feature>
<dbReference type="GO" id="GO:0006865">
    <property type="term" value="P:amino acid transport"/>
    <property type="evidence" value="ECO:0007669"/>
    <property type="project" value="TreeGrafter"/>
</dbReference>
<feature type="transmembrane region" description="Helical" evidence="17">
    <location>
        <begin position="448"/>
        <end position="467"/>
    </location>
</feature>
<dbReference type="InterPro" id="IPR037272">
    <property type="entry name" value="SNS_sf"/>
</dbReference>
<comment type="similarity">
    <text evidence="2 16">Belongs to the sodium:neurotransmitter symporter (SNF) (TC 2.A.22) family.</text>
</comment>
<dbReference type="GO" id="GO:0051583">
    <property type="term" value="P:dopamine uptake involved in synaptic transmission"/>
    <property type="evidence" value="ECO:0007669"/>
    <property type="project" value="TreeGrafter"/>
</dbReference>
<feature type="binding site" evidence="14">
    <location>
        <position position="43"/>
    </location>
    <ligand>
        <name>Na(+)</name>
        <dbReference type="ChEBI" id="CHEBI:29101"/>
        <label>1</label>
    </ligand>
</feature>
<evidence type="ECO:0000256" key="11">
    <source>
        <dbReference type="ARBA" id="ARBA00023136"/>
    </source>
</evidence>
<feature type="transmembrane region" description="Helical" evidence="17">
    <location>
        <begin position="242"/>
        <end position="261"/>
    </location>
</feature>
<gene>
    <name evidence="18" type="ORF">JTE90_009479</name>
</gene>
<feature type="binding site" evidence="14">
    <location>
        <position position="42"/>
    </location>
    <ligand>
        <name>Na(+)</name>
        <dbReference type="ChEBI" id="CHEBI:29101"/>
        <label>1</label>
    </ligand>
</feature>
<keyword evidence="13" id="KW-0325">Glycoprotein</keyword>
<dbReference type="GO" id="GO:0015874">
    <property type="term" value="P:norepinephrine transport"/>
    <property type="evidence" value="ECO:0007669"/>
    <property type="project" value="TreeGrafter"/>
</dbReference>
<dbReference type="AlphaFoldDB" id="A0AAV6VTN5"/>
<feature type="binding site" evidence="14">
    <location>
        <position position="347"/>
    </location>
    <ligand>
        <name>Na(+)</name>
        <dbReference type="ChEBI" id="CHEBI:29101"/>
        <label>1</label>
    </ligand>
</feature>
<evidence type="ECO:0000256" key="13">
    <source>
        <dbReference type="ARBA" id="ARBA00023180"/>
    </source>
</evidence>
<dbReference type="PROSITE" id="PS00610">
    <property type="entry name" value="NA_NEUROTRAN_SYMP_1"/>
    <property type="match status" value="1"/>
</dbReference>
<evidence type="ECO:0000256" key="6">
    <source>
        <dbReference type="ARBA" id="ARBA00022723"/>
    </source>
</evidence>
<feature type="binding site" evidence="14">
    <location>
        <position position="40"/>
    </location>
    <ligand>
        <name>Na(+)</name>
        <dbReference type="ChEBI" id="CHEBI:29101"/>
        <label>1</label>
    </ligand>
</feature>
<protein>
    <recommendedName>
        <fullName evidence="16">Transporter</fullName>
    </recommendedName>
</protein>
<feature type="transmembrane region" description="Helical" evidence="17">
    <location>
        <begin position="273"/>
        <end position="298"/>
    </location>
</feature>
<feature type="transmembrane region" description="Helical" evidence="17">
    <location>
        <begin position="373"/>
        <end position="398"/>
    </location>
</feature>
<evidence type="ECO:0000256" key="5">
    <source>
        <dbReference type="ARBA" id="ARBA00022692"/>
    </source>
</evidence>
<dbReference type="PROSITE" id="PS50267">
    <property type="entry name" value="NA_NEUROTRAN_SYMP_3"/>
    <property type="match status" value="1"/>
</dbReference>
<proteinExistence type="inferred from homology"/>
<evidence type="ECO:0000256" key="14">
    <source>
        <dbReference type="PIRSR" id="PIRSR600175-1"/>
    </source>
</evidence>
<evidence type="ECO:0000256" key="2">
    <source>
        <dbReference type="ARBA" id="ARBA00006459"/>
    </source>
</evidence>
<dbReference type="GO" id="GO:0030424">
    <property type="term" value="C:axon"/>
    <property type="evidence" value="ECO:0007669"/>
    <property type="project" value="TreeGrafter"/>
</dbReference>
<feature type="transmembrane region" description="Helical" evidence="17">
    <location>
        <begin position="211"/>
        <end position="230"/>
    </location>
</feature>
<evidence type="ECO:0000256" key="16">
    <source>
        <dbReference type="RuleBase" id="RU003732"/>
    </source>
</evidence>
<evidence type="ECO:0000256" key="12">
    <source>
        <dbReference type="ARBA" id="ARBA00023157"/>
    </source>
</evidence>
<dbReference type="PRINTS" id="PR00176">
    <property type="entry name" value="NANEUSMPORT"/>
</dbReference>
<evidence type="ECO:0000256" key="1">
    <source>
        <dbReference type="ARBA" id="ARBA00004651"/>
    </source>
</evidence>
<evidence type="ECO:0000256" key="10">
    <source>
        <dbReference type="ARBA" id="ARBA00023053"/>
    </source>
</evidence>
<name>A0AAV6VTN5_9ARAC</name>
<comment type="caution">
    <text evidence="18">The sequence shown here is derived from an EMBL/GenBank/DDBJ whole genome shotgun (WGS) entry which is preliminary data.</text>
</comment>
<comment type="subcellular location">
    <subcellularLocation>
        <location evidence="1">Cell membrane</location>
        <topology evidence="1">Multi-pass membrane protein</topology>
    </subcellularLocation>
</comment>
<dbReference type="EMBL" id="JAFNEN010000026">
    <property type="protein sequence ID" value="KAG8199648.1"/>
    <property type="molecule type" value="Genomic_DNA"/>
</dbReference>
<dbReference type="PANTHER" id="PTHR11616">
    <property type="entry name" value="SODIUM/CHLORIDE DEPENDENT TRANSPORTER"/>
    <property type="match status" value="1"/>
</dbReference>
<evidence type="ECO:0000256" key="3">
    <source>
        <dbReference type="ARBA" id="ARBA00022448"/>
    </source>
</evidence>
<feature type="transmembrane region" description="Helical" evidence="17">
    <location>
        <begin position="487"/>
        <end position="508"/>
    </location>
</feature>
<dbReference type="GO" id="GO:0032809">
    <property type="term" value="C:neuronal cell body membrane"/>
    <property type="evidence" value="ECO:0007669"/>
    <property type="project" value="TreeGrafter"/>
</dbReference>
<keyword evidence="9 17" id="KW-1133">Transmembrane helix</keyword>